<dbReference type="Pfam" id="PF12969">
    <property type="entry name" value="DUF3857"/>
    <property type="match status" value="1"/>
</dbReference>
<reference evidence="4" key="1">
    <citation type="submission" date="2016-10" db="EMBL/GenBank/DDBJ databases">
        <authorList>
            <person name="Varghese N."/>
            <person name="Submissions S."/>
        </authorList>
    </citation>
    <scope>NUCLEOTIDE SEQUENCE [LARGE SCALE GENOMIC DNA]</scope>
    <source>
        <strain evidence="4">DSM 24740</strain>
    </source>
</reference>
<dbReference type="RefSeq" id="WP_090169158.1">
    <property type="nucleotide sequence ID" value="NZ_FOFB01000013.1"/>
</dbReference>
<name>A0A1H9HU94_9BACT</name>
<feature type="domain" description="DUF3857" evidence="2">
    <location>
        <begin position="53"/>
        <end position="214"/>
    </location>
</feature>
<keyword evidence="1" id="KW-0732">Signal</keyword>
<dbReference type="AlphaFoldDB" id="A0A1H9HU94"/>
<accession>A0A1H9HU94</accession>
<dbReference type="SUPFAM" id="SSF54001">
    <property type="entry name" value="Cysteine proteinases"/>
    <property type="match status" value="1"/>
</dbReference>
<dbReference type="InParanoid" id="A0A1H9HU94"/>
<organism evidence="3 4">
    <name type="scientific">Neolewinella agarilytica</name>
    <dbReference type="NCBI Taxonomy" id="478744"/>
    <lineage>
        <taxon>Bacteria</taxon>
        <taxon>Pseudomonadati</taxon>
        <taxon>Bacteroidota</taxon>
        <taxon>Saprospiria</taxon>
        <taxon>Saprospirales</taxon>
        <taxon>Lewinellaceae</taxon>
        <taxon>Neolewinella</taxon>
    </lineage>
</organism>
<dbReference type="OrthoDB" id="8595007at2"/>
<dbReference type="Gene3D" id="2.60.40.3140">
    <property type="match status" value="1"/>
</dbReference>
<evidence type="ECO:0000313" key="4">
    <source>
        <dbReference type="Proteomes" id="UP000199021"/>
    </source>
</evidence>
<sequence>MKNLIALLILLAGSALMGQDLNMSVLAIPDELKENAGSVVRSHEIVYTVLSANTATIYERKVITILNDDHDRENQFVVFYDEDSKITSFKATLYDAMGDKVRSAKKSEIEDVSAISGGQFYTDSRVQTTTLTHLSYPYTVAFEYEKKLKNFGVFEFPQWLPMGYNQSVMSSSFTARVPMDNELLFRSNELPDPETATENGRRVYRWLAENMPARKSEALAPPMSQTLPYLRTVLRNFDTGEYKGDMQSWESFGEFMWQLVEGRSELPPQLQALVKETTAGLPTDKEKIDALYRLLQGRTRYVGVQLGIGGFQPFSAEYVETNRYGDCKALSNYMGAMLDEIGIESYHVLISSSKRQFFPVQEDFATSAFNHMILYVPSEDMYLECTSNDFPTGYISEGTQDRNVLLVTPNGGKLVRTPKSEPADNGYTRTVDLSIQPDGNADFKLHGSFYGASQEMYRGFANSERNQAKQLEWFNRRGTLPDVNGTNYSLTVAADEPKVEMTYQTNLRRYSRKLGTRMFVPINKFYSFDNVPDKLTERRYPIHQLSARFYVDTVNLTYPEEMEIESLGEALTTLEHAAGEYRAEVKSSPGKLTWIRTLKLVPVELPAEAYADYRQFFVDVAKADRRQIVIKTRKSR</sequence>
<evidence type="ECO:0000259" key="2">
    <source>
        <dbReference type="Pfam" id="PF12969"/>
    </source>
</evidence>
<dbReference type="STRING" id="478744.SAMN05444359_113106"/>
<protein>
    <recommendedName>
        <fullName evidence="2">DUF3857 domain-containing protein</fullName>
    </recommendedName>
</protein>
<keyword evidence="4" id="KW-1185">Reference proteome</keyword>
<dbReference type="Gene3D" id="2.60.120.1130">
    <property type="match status" value="1"/>
</dbReference>
<dbReference type="Gene3D" id="3.10.620.30">
    <property type="match status" value="1"/>
</dbReference>
<dbReference type="InterPro" id="IPR038765">
    <property type="entry name" value="Papain-like_cys_pep_sf"/>
</dbReference>
<proteinExistence type="predicted"/>
<dbReference type="InterPro" id="IPR024618">
    <property type="entry name" value="DUF3857"/>
</dbReference>
<feature type="signal peptide" evidence="1">
    <location>
        <begin position="1"/>
        <end position="17"/>
    </location>
</feature>
<gene>
    <name evidence="3" type="ORF">SAMN05444359_113106</name>
</gene>
<evidence type="ECO:0000256" key="1">
    <source>
        <dbReference type="SAM" id="SignalP"/>
    </source>
</evidence>
<dbReference type="Proteomes" id="UP000199021">
    <property type="component" value="Unassembled WGS sequence"/>
</dbReference>
<dbReference type="EMBL" id="FOFB01000013">
    <property type="protein sequence ID" value="SEQ65890.1"/>
    <property type="molecule type" value="Genomic_DNA"/>
</dbReference>
<evidence type="ECO:0000313" key="3">
    <source>
        <dbReference type="EMBL" id="SEQ65890.1"/>
    </source>
</evidence>
<feature type="chain" id="PRO_5011434782" description="DUF3857 domain-containing protein" evidence="1">
    <location>
        <begin position="18"/>
        <end position="636"/>
    </location>
</feature>